<dbReference type="InterPro" id="IPR006076">
    <property type="entry name" value="FAD-dep_OxRdtase"/>
</dbReference>
<evidence type="ECO:0000259" key="1">
    <source>
        <dbReference type="Pfam" id="PF01266"/>
    </source>
</evidence>
<dbReference type="Gene3D" id="3.50.50.60">
    <property type="entry name" value="FAD/NAD(P)-binding domain"/>
    <property type="match status" value="1"/>
</dbReference>
<proteinExistence type="predicted"/>
<sequence>MFIKWFFFVDLADINVTCDILIIGAGSSGAQCAHFLCDQGLSVVVVDKRKVGEGSTSTNTALIQYTGEESFISLKNTFGEEAAARQLKLCEQSINHIEPFSKSEGVRIYGVLAKIVTHKIMHGSSPDSDLYLQNRPLVEKKHSNSFHVPWKRAVRQNNVRTLLNFRFLLMVYYNAKSRFHIYFWNRLLTMISQNILLPSVVTG</sequence>
<gene>
    <name evidence="2" type="ORF">EC604_24050</name>
</gene>
<dbReference type="SUPFAM" id="SSF51905">
    <property type="entry name" value="FAD/NAD(P)-binding domain"/>
    <property type="match status" value="1"/>
</dbReference>
<name>A0A5M9WZU4_PAEAM</name>
<dbReference type="Proteomes" id="UP000323664">
    <property type="component" value="Unassembled WGS sequence"/>
</dbReference>
<feature type="domain" description="FAD dependent oxidoreductase" evidence="1">
    <location>
        <begin position="19"/>
        <end position="106"/>
    </location>
</feature>
<evidence type="ECO:0000313" key="3">
    <source>
        <dbReference type="Proteomes" id="UP000323664"/>
    </source>
</evidence>
<dbReference type="OrthoDB" id="571248at2"/>
<accession>A0A5M9WZU4</accession>
<dbReference type="InterPro" id="IPR036188">
    <property type="entry name" value="FAD/NAD-bd_sf"/>
</dbReference>
<dbReference type="Pfam" id="PF01266">
    <property type="entry name" value="DAO"/>
    <property type="match status" value="1"/>
</dbReference>
<protein>
    <submittedName>
        <fullName evidence="2">FAD-binding oxidoreductase</fullName>
    </submittedName>
</protein>
<comment type="caution">
    <text evidence="2">The sequence shown here is derived from an EMBL/GenBank/DDBJ whole genome shotgun (WGS) entry which is preliminary data.</text>
</comment>
<organism evidence="2 3">
    <name type="scientific">Paenibacillus amylolyticus</name>
    <dbReference type="NCBI Taxonomy" id="1451"/>
    <lineage>
        <taxon>Bacteria</taxon>
        <taxon>Bacillati</taxon>
        <taxon>Bacillota</taxon>
        <taxon>Bacilli</taxon>
        <taxon>Bacillales</taxon>
        <taxon>Paenibacillaceae</taxon>
        <taxon>Paenibacillus</taxon>
    </lineage>
</organism>
<evidence type="ECO:0000313" key="2">
    <source>
        <dbReference type="EMBL" id="KAA8786908.1"/>
    </source>
</evidence>
<dbReference type="EMBL" id="RIAS01000017">
    <property type="protein sequence ID" value="KAA8786908.1"/>
    <property type="molecule type" value="Genomic_DNA"/>
</dbReference>
<dbReference type="AlphaFoldDB" id="A0A5M9WZU4"/>
<reference evidence="2 3" key="1">
    <citation type="journal article" date="2019" name="J. Ind. Microbiol. Biotechnol.">
        <title>Paenibacillus amylolyticus 27C64 has a diverse set of carbohydrate-active enzymes and complete pectin deconstruction system.</title>
        <authorList>
            <person name="Keggi C."/>
            <person name="Doran-Peterson J."/>
        </authorList>
    </citation>
    <scope>NUCLEOTIDE SEQUENCE [LARGE SCALE GENOMIC DNA]</scope>
    <source>
        <strain evidence="2 3">27C64</strain>
    </source>
</reference>